<sequence length="135" mass="14468">TPTNDLDIPEEALQSALKSLKPADSSQILAIIETLDKQSEILNMPLTAYEKHSGLTLGTNYVMPSVGSKVQFETALKEKQIGITVLAILNSLAGAPDNMYSGTVQMALFSMLNVGLIEDAKLLGSETVAVILNKY</sequence>
<organism evidence="1 2">
    <name type="scientific">Micavibrio aeruginosavorus</name>
    <dbReference type="NCBI Taxonomy" id="349221"/>
    <lineage>
        <taxon>Bacteria</taxon>
        <taxon>Pseudomonadati</taxon>
        <taxon>Bdellovibrionota</taxon>
        <taxon>Bdellovibrionia</taxon>
        <taxon>Bdellovibrionales</taxon>
        <taxon>Pseudobdellovibrionaceae</taxon>
        <taxon>Micavibrio</taxon>
    </lineage>
</organism>
<name>A0A2W5PVW0_9BACT</name>
<accession>A0A2W5PVW0</accession>
<protein>
    <submittedName>
        <fullName evidence="1">Uncharacterized protein</fullName>
    </submittedName>
</protein>
<proteinExistence type="predicted"/>
<dbReference type="Proteomes" id="UP000249417">
    <property type="component" value="Unassembled WGS sequence"/>
</dbReference>
<dbReference type="AlphaFoldDB" id="A0A2W5PVW0"/>
<evidence type="ECO:0000313" key="2">
    <source>
        <dbReference type="Proteomes" id="UP000249417"/>
    </source>
</evidence>
<gene>
    <name evidence="1" type="ORF">DI551_12545</name>
</gene>
<feature type="non-terminal residue" evidence="1">
    <location>
        <position position="1"/>
    </location>
</feature>
<evidence type="ECO:0000313" key="1">
    <source>
        <dbReference type="EMBL" id="PZQ43210.1"/>
    </source>
</evidence>
<reference evidence="1 2" key="1">
    <citation type="submission" date="2017-08" db="EMBL/GenBank/DDBJ databases">
        <title>Infants hospitalized years apart are colonized by the same room-sourced microbial strains.</title>
        <authorList>
            <person name="Brooks B."/>
            <person name="Olm M.R."/>
            <person name="Firek B.A."/>
            <person name="Baker R."/>
            <person name="Thomas B.C."/>
            <person name="Morowitz M.J."/>
            <person name="Banfield J.F."/>
        </authorList>
    </citation>
    <scope>NUCLEOTIDE SEQUENCE [LARGE SCALE GENOMIC DNA]</scope>
    <source>
        <strain evidence="1">S2_005_002_R2_29</strain>
    </source>
</reference>
<comment type="caution">
    <text evidence="1">The sequence shown here is derived from an EMBL/GenBank/DDBJ whole genome shotgun (WGS) entry which is preliminary data.</text>
</comment>
<dbReference type="EMBL" id="QFQB01000176">
    <property type="protein sequence ID" value="PZQ43210.1"/>
    <property type="molecule type" value="Genomic_DNA"/>
</dbReference>